<accession>D7LYW3</accession>
<evidence type="ECO:0000313" key="2">
    <source>
        <dbReference type="Proteomes" id="UP000008694"/>
    </source>
</evidence>
<protein>
    <submittedName>
        <fullName evidence="1">Predicted protein</fullName>
    </submittedName>
</protein>
<organism evidence="2">
    <name type="scientific">Arabidopsis lyrata subsp. lyrata</name>
    <name type="common">Lyre-leaved rock-cress</name>
    <dbReference type="NCBI Taxonomy" id="81972"/>
    <lineage>
        <taxon>Eukaryota</taxon>
        <taxon>Viridiplantae</taxon>
        <taxon>Streptophyta</taxon>
        <taxon>Embryophyta</taxon>
        <taxon>Tracheophyta</taxon>
        <taxon>Spermatophyta</taxon>
        <taxon>Magnoliopsida</taxon>
        <taxon>eudicotyledons</taxon>
        <taxon>Gunneridae</taxon>
        <taxon>Pentapetalae</taxon>
        <taxon>rosids</taxon>
        <taxon>malvids</taxon>
        <taxon>Brassicales</taxon>
        <taxon>Brassicaceae</taxon>
        <taxon>Camelineae</taxon>
        <taxon>Arabidopsis</taxon>
    </lineage>
</organism>
<gene>
    <name evidence="1" type="ORF">ARALYDRAFT_911428</name>
</gene>
<name>D7LYW3_ARALL</name>
<proteinExistence type="predicted"/>
<dbReference type="HOGENOM" id="CLU_3109152_0_0_1"/>
<evidence type="ECO:0000313" key="1">
    <source>
        <dbReference type="EMBL" id="EFH50933.1"/>
    </source>
</evidence>
<keyword evidence="2" id="KW-1185">Reference proteome</keyword>
<reference evidence="2" key="1">
    <citation type="journal article" date="2011" name="Nat. Genet.">
        <title>The Arabidopsis lyrata genome sequence and the basis of rapid genome size change.</title>
        <authorList>
            <person name="Hu T.T."/>
            <person name="Pattyn P."/>
            <person name="Bakker E.G."/>
            <person name="Cao J."/>
            <person name="Cheng J.-F."/>
            <person name="Clark R.M."/>
            <person name="Fahlgren N."/>
            <person name="Fawcett J.A."/>
            <person name="Grimwood J."/>
            <person name="Gundlach H."/>
            <person name="Haberer G."/>
            <person name="Hollister J.D."/>
            <person name="Ossowski S."/>
            <person name="Ottilar R.P."/>
            <person name="Salamov A.A."/>
            <person name="Schneeberger K."/>
            <person name="Spannagl M."/>
            <person name="Wang X."/>
            <person name="Yang L."/>
            <person name="Nasrallah M.E."/>
            <person name="Bergelson J."/>
            <person name="Carrington J.C."/>
            <person name="Gaut B.S."/>
            <person name="Schmutz J."/>
            <person name="Mayer K.F.X."/>
            <person name="Van de Peer Y."/>
            <person name="Grigoriev I.V."/>
            <person name="Nordborg M."/>
            <person name="Weigel D."/>
            <person name="Guo Y.-L."/>
        </authorList>
    </citation>
    <scope>NUCLEOTIDE SEQUENCE [LARGE SCALE GENOMIC DNA]</scope>
    <source>
        <strain evidence="2">cv. MN47</strain>
    </source>
</reference>
<dbReference type="Proteomes" id="UP000008694">
    <property type="component" value="Unassembled WGS sequence"/>
</dbReference>
<dbReference type="AlphaFoldDB" id="D7LYW3"/>
<dbReference type="Gramene" id="scaffold_603485.1">
    <property type="protein sequence ID" value="scaffold_603485.1"/>
    <property type="gene ID" value="scaffold_603485.1"/>
</dbReference>
<dbReference type="EMBL" id="GL348718">
    <property type="protein sequence ID" value="EFH50933.1"/>
    <property type="molecule type" value="Genomic_DNA"/>
</dbReference>
<sequence>MATKEAIGSEVCQFERIIIRNQNTKTATTFESDLNQIRNNKKKNTKRKLRR</sequence>